<name>A0A0G2E3A3_PHACM</name>
<dbReference type="InterPro" id="IPR052078">
    <property type="entry name" value="Trehalose_Metab_GTase"/>
</dbReference>
<dbReference type="InterPro" id="IPR001296">
    <property type="entry name" value="Glyco_trans_1"/>
</dbReference>
<keyword evidence="4" id="KW-0328">Glycosyltransferase</keyword>
<organism evidence="10 11">
    <name type="scientific">Phaeomoniella chlamydospora</name>
    <name type="common">Phaeoacremonium chlamydosporum</name>
    <dbReference type="NCBI Taxonomy" id="158046"/>
    <lineage>
        <taxon>Eukaryota</taxon>
        <taxon>Fungi</taxon>
        <taxon>Dikarya</taxon>
        <taxon>Ascomycota</taxon>
        <taxon>Pezizomycotina</taxon>
        <taxon>Eurotiomycetes</taxon>
        <taxon>Chaetothyriomycetidae</taxon>
        <taxon>Phaeomoniellales</taxon>
        <taxon>Phaeomoniellaceae</taxon>
        <taxon>Phaeomoniella</taxon>
    </lineage>
</organism>
<keyword evidence="11" id="KW-1185">Reference proteome</keyword>
<dbReference type="Gene3D" id="3.40.50.2000">
    <property type="entry name" value="Glycogen Phosphorylase B"/>
    <property type="match status" value="2"/>
</dbReference>
<dbReference type="EMBL" id="LCWF01000155">
    <property type="protein sequence ID" value="KKY16816.1"/>
    <property type="molecule type" value="Genomic_DNA"/>
</dbReference>
<gene>
    <name evidence="10" type="ORF">UCRPC4_g05773</name>
</gene>
<dbReference type="Proteomes" id="UP000053317">
    <property type="component" value="Unassembled WGS sequence"/>
</dbReference>
<evidence type="ECO:0000259" key="8">
    <source>
        <dbReference type="Pfam" id="PF00534"/>
    </source>
</evidence>
<comment type="caution">
    <text evidence="10">The sequence shown here is derived from an EMBL/GenBank/DDBJ whole genome shotgun (WGS) entry which is preliminary data.</text>
</comment>
<feature type="region of interest" description="Disordered" evidence="7">
    <location>
        <begin position="1"/>
        <end position="26"/>
    </location>
</feature>
<sequence length="698" mass="78164">MSTSIVHGFKRGHGRRRSSVTHHHTFQVQSSQKQLDQLKKARKESFLDNVRLEPLYLGIAATLRDDRKAVEIGFTTHDGTYSIDFAVQTVDIEEGDDASTAVMRYCFNAIRDYERDHGYKFVGGGIMDGTRKLCPELLPKLWSELDIVCLHYETKLQVGSAPLGSLGVDEESDSMVRKATMFFGPNSQPRVWVGFRNEVEVDCGGHAELATIEDYRRTVGERTWAATMTYVESLKQRKIKIAFFNSTPQGGGVALMRHALVRFLKLVGLDIRWYVPKPKPEVFRITKTNHNILQGVAAPEERLSDDQKQVLADWVESNAKRFWLGKGGPLSPRAQGGADFVVIDDPQMPNLVHLAKEADPTRPVIFRSHIQIRSDLADQEGTPTSEVWQWLYNSVHEADLFVSHPVKQFVPKAVEPEKVAYLPATTDWLDGLNKDLEIWDAQYYLSDFNQECAKQGMPKVQFPQRDYIVQIARFDPSKGIPDVLASYAKLRREYFKDTPRDQTPQLVIAGHSAIDDPDGTRILDETSYALENSYSDIANDVIALRVGPADQILNTLMTAAKVALQLSTREGFEVKVSEALHKGVPIIAARAGGIPLQVEDKLSGFLVEPGDVSAVAKHLYDLFTDDELYSRMSEYAATHVSDEVSTVGNALSWLYLADTLTKGERIVPNGAWVNDLAREKVGLRYVDGESRLPRGLST</sequence>
<evidence type="ECO:0000256" key="6">
    <source>
        <dbReference type="ARBA" id="ARBA00023277"/>
    </source>
</evidence>
<keyword evidence="6" id="KW-0119">Carbohydrate metabolism</keyword>
<feature type="domain" description="Trehalose synthase N-terminal" evidence="9">
    <location>
        <begin position="244"/>
        <end position="410"/>
    </location>
</feature>
<accession>A0A0G2E3A3</accession>
<evidence type="ECO:0000256" key="7">
    <source>
        <dbReference type="SAM" id="MobiDB-lite"/>
    </source>
</evidence>
<dbReference type="InterPro" id="IPR049438">
    <property type="entry name" value="TreT_GT1"/>
</dbReference>
<dbReference type="PANTHER" id="PTHR47779:SF1">
    <property type="entry name" value="SYNTHASE (CCG-9), PUTATIVE (AFU_ORTHOLOGUE AFUA_3G12100)-RELATED"/>
    <property type="match status" value="1"/>
</dbReference>
<comment type="subunit">
    <text evidence="2">Homodimer.</text>
</comment>
<keyword evidence="3" id="KW-0313">Glucose metabolism</keyword>
<evidence type="ECO:0000313" key="11">
    <source>
        <dbReference type="Proteomes" id="UP000053317"/>
    </source>
</evidence>
<dbReference type="OrthoDB" id="937291at2759"/>
<reference evidence="10 11" key="2">
    <citation type="submission" date="2015-05" db="EMBL/GenBank/DDBJ databases">
        <authorList>
            <person name="Morales-Cruz A."/>
            <person name="Amrine K.C."/>
            <person name="Cantu D."/>
        </authorList>
    </citation>
    <scope>NUCLEOTIDE SEQUENCE [LARGE SCALE GENOMIC DNA]</scope>
    <source>
        <strain evidence="10">UCRPC4</strain>
    </source>
</reference>
<evidence type="ECO:0000256" key="2">
    <source>
        <dbReference type="ARBA" id="ARBA00011738"/>
    </source>
</evidence>
<dbReference type="Pfam" id="PF21269">
    <property type="entry name" value="TreT_GT1"/>
    <property type="match status" value="1"/>
</dbReference>
<dbReference type="AlphaFoldDB" id="A0A0G2E3A3"/>
<evidence type="ECO:0000256" key="1">
    <source>
        <dbReference type="ARBA" id="ARBA00009481"/>
    </source>
</evidence>
<comment type="similarity">
    <text evidence="1">Belongs to the glycosyltransferase group 1 family. Glycosyltransferase 4 subfamily.</text>
</comment>
<dbReference type="SUPFAM" id="SSF53756">
    <property type="entry name" value="UDP-Glycosyltransferase/glycogen phosphorylase"/>
    <property type="match status" value="1"/>
</dbReference>
<evidence type="ECO:0000256" key="4">
    <source>
        <dbReference type="ARBA" id="ARBA00022676"/>
    </source>
</evidence>
<protein>
    <submittedName>
        <fullName evidence="10">Putative trehalose synthase</fullName>
    </submittedName>
</protein>
<feature type="domain" description="Glycosyl transferase family 1" evidence="8">
    <location>
        <begin position="464"/>
        <end position="637"/>
    </location>
</feature>
<dbReference type="Pfam" id="PF00534">
    <property type="entry name" value="Glycos_transf_1"/>
    <property type="match status" value="1"/>
</dbReference>
<evidence type="ECO:0000256" key="5">
    <source>
        <dbReference type="ARBA" id="ARBA00022679"/>
    </source>
</evidence>
<dbReference type="PANTHER" id="PTHR47779">
    <property type="entry name" value="SYNTHASE (CCG-9), PUTATIVE (AFU_ORTHOLOGUE AFUA_3G12100)-RELATED"/>
    <property type="match status" value="1"/>
</dbReference>
<feature type="compositionally biased region" description="Basic residues" evidence="7">
    <location>
        <begin position="8"/>
        <end position="25"/>
    </location>
</feature>
<evidence type="ECO:0000256" key="3">
    <source>
        <dbReference type="ARBA" id="ARBA00022526"/>
    </source>
</evidence>
<reference evidence="10 11" key="1">
    <citation type="submission" date="2015-05" db="EMBL/GenBank/DDBJ databases">
        <title>Distinctive expansion of gene families associated with plant cell wall degradation and secondary metabolism in the genomes of grapevine trunk pathogens.</title>
        <authorList>
            <person name="Lawrence D.P."/>
            <person name="Travadon R."/>
            <person name="Rolshausen P.E."/>
            <person name="Baumgartner K."/>
        </authorList>
    </citation>
    <scope>NUCLEOTIDE SEQUENCE [LARGE SCALE GENOMIC DNA]</scope>
    <source>
        <strain evidence="10">UCRPC4</strain>
    </source>
</reference>
<proteinExistence type="inferred from homology"/>
<evidence type="ECO:0000313" key="10">
    <source>
        <dbReference type="EMBL" id="KKY16816.1"/>
    </source>
</evidence>
<evidence type="ECO:0000259" key="9">
    <source>
        <dbReference type="Pfam" id="PF21269"/>
    </source>
</evidence>
<dbReference type="GO" id="GO:0016757">
    <property type="term" value="F:glycosyltransferase activity"/>
    <property type="evidence" value="ECO:0007669"/>
    <property type="project" value="UniProtKB-KW"/>
</dbReference>
<dbReference type="GO" id="GO:0006006">
    <property type="term" value="P:glucose metabolic process"/>
    <property type="evidence" value="ECO:0007669"/>
    <property type="project" value="UniProtKB-KW"/>
</dbReference>
<keyword evidence="5" id="KW-0808">Transferase</keyword>